<reference evidence="1 2" key="1">
    <citation type="submission" date="2023-08" db="EMBL/GenBank/DDBJ databases">
        <title>Black Yeasts Isolated from many extreme environments.</title>
        <authorList>
            <person name="Coleine C."/>
            <person name="Stajich J.E."/>
            <person name="Selbmann L."/>
        </authorList>
    </citation>
    <scope>NUCLEOTIDE SEQUENCE [LARGE SCALE GENOMIC DNA]</scope>
    <source>
        <strain evidence="1 2">CCFEE 6328</strain>
    </source>
</reference>
<evidence type="ECO:0000313" key="2">
    <source>
        <dbReference type="Proteomes" id="UP001345691"/>
    </source>
</evidence>
<comment type="caution">
    <text evidence="1">The sequence shown here is derived from an EMBL/GenBank/DDBJ whole genome shotgun (WGS) entry which is preliminary data.</text>
</comment>
<accession>A0ABR0IWX6</accession>
<name>A0ABR0IWX6_9EURO</name>
<evidence type="ECO:0008006" key="3">
    <source>
        <dbReference type="Google" id="ProtNLM"/>
    </source>
</evidence>
<organism evidence="1 2">
    <name type="scientific">Exophiala sideris</name>
    <dbReference type="NCBI Taxonomy" id="1016849"/>
    <lineage>
        <taxon>Eukaryota</taxon>
        <taxon>Fungi</taxon>
        <taxon>Dikarya</taxon>
        <taxon>Ascomycota</taxon>
        <taxon>Pezizomycotina</taxon>
        <taxon>Eurotiomycetes</taxon>
        <taxon>Chaetothyriomycetidae</taxon>
        <taxon>Chaetothyriales</taxon>
        <taxon>Herpotrichiellaceae</taxon>
        <taxon>Exophiala</taxon>
    </lineage>
</organism>
<proteinExistence type="predicted"/>
<gene>
    <name evidence="1" type="ORF">LTR69_010703</name>
</gene>
<dbReference type="EMBL" id="JAVRRF010000039">
    <property type="protein sequence ID" value="KAK5050215.1"/>
    <property type="molecule type" value="Genomic_DNA"/>
</dbReference>
<sequence>MPSWLDEFLQDAYFLDLGDHKVPLLKAIDHACTLYFSRTDVGNDSTNWVIRHRAKYSEEEQHPLQLFALDFVGLAIAYGHLDYVVSEVDPRQLDTAYLSYLTLILSFRDPLRLYGAWSQDQRLHTLASKWLEILLEHGGRVNRTYWLPQAPFVRVTPWTAFLSAALQIASSDYSLASASTFSETLPHYIKFGADMSINLTDHDVWRGNRVERFMCCTGGKHTESLEQSLRGHIWRPPTTAPVPQYSLQVSTSEEFEARTSTTRSNYMIQNDPQDDDYHSYVLWFTMSPVFALQHIQRSGGQTLSDLDHLNPSTTALPHWEPVCICRPDIDIAAILSSEDSMALVESYEAMEAVWRGLRSGSRQNATKK</sequence>
<keyword evidence="2" id="KW-1185">Reference proteome</keyword>
<protein>
    <recommendedName>
        <fullName evidence="3">ER-bound oxygenase mpaB/mpaB'/Rubber oxygenase catalytic domain-containing protein</fullName>
    </recommendedName>
</protein>
<evidence type="ECO:0000313" key="1">
    <source>
        <dbReference type="EMBL" id="KAK5050215.1"/>
    </source>
</evidence>
<dbReference type="Proteomes" id="UP001345691">
    <property type="component" value="Unassembled WGS sequence"/>
</dbReference>